<keyword evidence="2" id="KW-1185">Reference proteome</keyword>
<dbReference type="AlphaFoldDB" id="A0A085ZZR6"/>
<comment type="caution">
    <text evidence="1">The sequence shown here is derived from an EMBL/GenBank/DDBJ whole genome shotgun (WGS) entry which is preliminary data.</text>
</comment>
<name>A0A085ZZR6_9FLAO</name>
<evidence type="ECO:0000313" key="2">
    <source>
        <dbReference type="Proteomes" id="UP000028705"/>
    </source>
</evidence>
<reference evidence="1 2" key="1">
    <citation type="submission" date="2014-07" db="EMBL/GenBank/DDBJ databases">
        <title>Genome of Chryseobacterium soli DSM 19298.</title>
        <authorList>
            <person name="Stropko S.J."/>
            <person name="Pipes S.E."/>
            <person name="Newman J."/>
        </authorList>
    </citation>
    <scope>NUCLEOTIDE SEQUENCE [LARGE SCALE GENOMIC DNA]</scope>
    <source>
        <strain evidence="1 2">DSM 19298</strain>
    </source>
</reference>
<gene>
    <name evidence="1" type="ORF">IW15_22020</name>
</gene>
<dbReference type="Proteomes" id="UP000028705">
    <property type="component" value="Unassembled WGS sequence"/>
</dbReference>
<proteinExistence type="predicted"/>
<dbReference type="EMBL" id="JPRH01000015">
    <property type="protein sequence ID" value="KFF09930.1"/>
    <property type="molecule type" value="Genomic_DNA"/>
</dbReference>
<protein>
    <submittedName>
        <fullName evidence="1">Uncharacterized protein</fullName>
    </submittedName>
</protein>
<evidence type="ECO:0000313" key="1">
    <source>
        <dbReference type="EMBL" id="KFF09930.1"/>
    </source>
</evidence>
<organism evidence="1 2">
    <name type="scientific">Chryseobacterium soli</name>
    <dbReference type="NCBI Taxonomy" id="445961"/>
    <lineage>
        <taxon>Bacteria</taxon>
        <taxon>Pseudomonadati</taxon>
        <taxon>Bacteroidota</taxon>
        <taxon>Flavobacteriia</taxon>
        <taxon>Flavobacteriales</taxon>
        <taxon>Weeksellaceae</taxon>
        <taxon>Chryseobacterium group</taxon>
        <taxon>Chryseobacterium</taxon>
    </lineage>
</organism>
<sequence length="153" mass="18457">MMSELTFEMINRGDYLLRFDDKEILVKRNHGGFIFTSKFFINKEHILTSKLKQILFYRKLKIEFSKFIPEISMIDNNTFRINNEIITHRYKALNINPNYSFYSNNNLILECYVPKIFSSNKKYRLLVYNKNENMIAYIICFFIIFSLDNISIE</sequence>
<accession>A0A085ZZR6</accession>
<dbReference type="RefSeq" id="WP_034715461.1">
    <property type="nucleotide sequence ID" value="NZ_JPRH01000015.1"/>
</dbReference>